<keyword evidence="6" id="KW-1185">Reference proteome</keyword>
<dbReference type="InterPro" id="IPR018193">
    <property type="entry name" value="Glyc_kinase_flavodox-like_fold"/>
</dbReference>
<dbReference type="Gene3D" id="3.40.50.10350">
    <property type="entry name" value="Glycerate kinase, domain 1"/>
    <property type="match status" value="2"/>
</dbReference>
<keyword evidence="3 4" id="KW-0418">Kinase</keyword>
<dbReference type="EMBL" id="FQVU01000003">
    <property type="protein sequence ID" value="SHG56469.1"/>
    <property type="molecule type" value="Genomic_DNA"/>
</dbReference>
<dbReference type="InterPro" id="IPR018197">
    <property type="entry name" value="Glycerate_kinase_RE-like"/>
</dbReference>
<dbReference type="OrthoDB" id="9774290at2"/>
<keyword evidence="2 4" id="KW-0808">Transferase</keyword>
<dbReference type="GO" id="GO:0008887">
    <property type="term" value="F:glycerate kinase activity"/>
    <property type="evidence" value="ECO:0007669"/>
    <property type="project" value="UniProtKB-UniRule"/>
</dbReference>
<dbReference type="AlphaFoldDB" id="A0A1M5KVB5"/>
<dbReference type="Proteomes" id="UP000186132">
    <property type="component" value="Unassembled WGS sequence"/>
</dbReference>
<proteinExistence type="inferred from homology"/>
<evidence type="ECO:0000256" key="3">
    <source>
        <dbReference type="ARBA" id="ARBA00022777"/>
    </source>
</evidence>
<comment type="similarity">
    <text evidence="1 4">Belongs to the glycerate kinase type-1 family.</text>
</comment>
<evidence type="ECO:0000256" key="1">
    <source>
        <dbReference type="ARBA" id="ARBA00006284"/>
    </source>
</evidence>
<dbReference type="PIRSF" id="PIRSF006078">
    <property type="entry name" value="GlxK"/>
    <property type="match status" value="1"/>
</dbReference>
<gene>
    <name evidence="5" type="ORF">SAMN05443575_2265</name>
</gene>
<name>A0A1M5KVB5_9ACTN</name>
<reference evidence="5 6" key="1">
    <citation type="submission" date="2016-11" db="EMBL/GenBank/DDBJ databases">
        <authorList>
            <person name="Jaros S."/>
            <person name="Januszkiewicz K."/>
            <person name="Wedrychowicz H."/>
        </authorList>
    </citation>
    <scope>NUCLEOTIDE SEQUENCE [LARGE SCALE GENOMIC DNA]</scope>
    <source>
        <strain evidence="5 6">DSM 45627</strain>
    </source>
</reference>
<protein>
    <submittedName>
        <fullName evidence="5">Glycerate kinase</fullName>
    </submittedName>
</protein>
<dbReference type="STRING" id="1206085.SAMN05443575_2265"/>
<organism evidence="5 6">
    <name type="scientific">Jatrophihabitans endophyticus</name>
    <dbReference type="NCBI Taxonomy" id="1206085"/>
    <lineage>
        <taxon>Bacteria</taxon>
        <taxon>Bacillati</taxon>
        <taxon>Actinomycetota</taxon>
        <taxon>Actinomycetes</taxon>
        <taxon>Jatrophihabitantales</taxon>
        <taxon>Jatrophihabitantaceae</taxon>
        <taxon>Jatrophihabitans</taxon>
    </lineage>
</organism>
<dbReference type="GO" id="GO:0031388">
    <property type="term" value="P:organic acid phosphorylation"/>
    <property type="evidence" value="ECO:0007669"/>
    <property type="project" value="UniProtKB-UniRule"/>
</dbReference>
<dbReference type="InterPro" id="IPR004381">
    <property type="entry name" value="Glycerate_kinase"/>
</dbReference>
<evidence type="ECO:0000313" key="5">
    <source>
        <dbReference type="EMBL" id="SHG56469.1"/>
    </source>
</evidence>
<dbReference type="PANTHER" id="PTHR21599:SF0">
    <property type="entry name" value="GLYCERATE KINASE"/>
    <property type="match status" value="1"/>
</dbReference>
<evidence type="ECO:0000256" key="4">
    <source>
        <dbReference type="PIRNR" id="PIRNR006078"/>
    </source>
</evidence>
<accession>A0A1M5KVB5</accession>
<dbReference type="InterPro" id="IPR036129">
    <property type="entry name" value="Glycerate_kinase_sf"/>
</dbReference>
<dbReference type="Gene3D" id="3.90.1510.10">
    <property type="entry name" value="Glycerate kinase, domain 2"/>
    <property type="match status" value="2"/>
</dbReference>
<dbReference type="PANTHER" id="PTHR21599">
    <property type="entry name" value="GLYCERATE KINASE"/>
    <property type="match status" value="1"/>
</dbReference>
<dbReference type="SUPFAM" id="SSF110738">
    <property type="entry name" value="Glycerate kinase I"/>
    <property type="match status" value="1"/>
</dbReference>
<sequence>MRVLAALDKFKGTASSADLGAAVVRAARASGLPASAVALSDGGDGLLAAFGGAERSTAVTGPLGTTVSARWRLDGTVAVIESATASGLVLAGGADGNDPMTATSRGTGQLIEAAVSTGARDVIVGLGGSACTDGGLAAVRALSTATLRAIASGEVVLVVCCDVVTRYVDAAVEFAPQKGATAEQVVLLTRRLREARTVLRERLGVDVDDLPGGGAAGGLGGGLAAIGGRLRPGFDVVAERTRLAASVAAADLVVTGEGQLDRSSFAGKVVGGVAALADAAGTKVAAIVGSVAPGTPPPPFATVSLVARFGTDAAFADPLGCVERATRSLLAP</sequence>
<dbReference type="Pfam" id="PF02595">
    <property type="entry name" value="Gly_kinase"/>
    <property type="match status" value="2"/>
</dbReference>
<dbReference type="RefSeq" id="WP_073390187.1">
    <property type="nucleotide sequence ID" value="NZ_FQVU01000003.1"/>
</dbReference>
<evidence type="ECO:0000256" key="2">
    <source>
        <dbReference type="ARBA" id="ARBA00022679"/>
    </source>
</evidence>
<evidence type="ECO:0000313" key="6">
    <source>
        <dbReference type="Proteomes" id="UP000186132"/>
    </source>
</evidence>